<dbReference type="GO" id="GO:0005634">
    <property type="term" value="C:nucleus"/>
    <property type="evidence" value="ECO:0007669"/>
    <property type="project" value="TreeGrafter"/>
</dbReference>
<organism evidence="3 4">
    <name type="scientific">Colletotrichum godetiae</name>
    <dbReference type="NCBI Taxonomy" id="1209918"/>
    <lineage>
        <taxon>Eukaryota</taxon>
        <taxon>Fungi</taxon>
        <taxon>Dikarya</taxon>
        <taxon>Ascomycota</taxon>
        <taxon>Pezizomycotina</taxon>
        <taxon>Sordariomycetes</taxon>
        <taxon>Hypocreomycetidae</taxon>
        <taxon>Glomerellales</taxon>
        <taxon>Glomerellaceae</taxon>
        <taxon>Colletotrichum</taxon>
        <taxon>Colletotrichum acutatum species complex</taxon>
    </lineage>
</organism>
<protein>
    <recommendedName>
        <fullName evidence="2">5'-3' DNA helicase ZGRF1-like N-terminal domain-containing protein</fullName>
    </recommendedName>
</protein>
<accession>A0AAJ0AGN1</accession>
<dbReference type="Pfam" id="PF10382">
    <property type="entry name" value="ZGRF1-like_N"/>
    <property type="match status" value="1"/>
</dbReference>
<reference evidence="3" key="1">
    <citation type="submission" date="2021-06" db="EMBL/GenBank/DDBJ databases">
        <title>Comparative genomics, transcriptomics and evolutionary studies reveal genomic signatures of adaptation to plant cell wall in hemibiotrophic fungi.</title>
        <authorList>
            <consortium name="DOE Joint Genome Institute"/>
            <person name="Baroncelli R."/>
            <person name="Diaz J.F."/>
            <person name="Benocci T."/>
            <person name="Peng M."/>
            <person name="Battaglia E."/>
            <person name="Haridas S."/>
            <person name="Andreopoulos W."/>
            <person name="Labutti K."/>
            <person name="Pangilinan J."/>
            <person name="Floch G.L."/>
            <person name="Makela M.R."/>
            <person name="Henrissat B."/>
            <person name="Grigoriev I.V."/>
            <person name="Crouch J.A."/>
            <person name="De Vries R.P."/>
            <person name="Sukno S.A."/>
            <person name="Thon M.R."/>
        </authorList>
    </citation>
    <scope>NUCLEOTIDE SEQUENCE</scope>
    <source>
        <strain evidence="3">CBS 193.32</strain>
    </source>
</reference>
<feature type="region of interest" description="Disordered" evidence="1">
    <location>
        <begin position="114"/>
        <end position="227"/>
    </location>
</feature>
<dbReference type="Proteomes" id="UP001224890">
    <property type="component" value="Unassembled WGS sequence"/>
</dbReference>
<dbReference type="GeneID" id="85452307"/>
<proteinExistence type="predicted"/>
<feature type="compositionally biased region" description="Polar residues" evidence="1">
    <location>
        <begin position="217"/>
        <end position="227"/>
    </location>
</feature>
<dbReference type="AlphaFoldDB" id="A0AAJ0AGN1"/>
<dbReference type="GO" id="GO:0006302">
    <property type="term" value="P:double-strand break repair"/>
    <property type="evidence" value="ECO:0007669"/>
    <property type="project" value="TreeGrafter"/>
</dbReference>
<dbReference type="EMBL" id="JAHMHR010000042">
    <property type="protein sequence ID" value="KAK1671987.1"/>
    <property type="molecule type" value="Genomic_DNA"/>
</dbReference>
<dbReference type="InterPro" id="IPR052800">
    <property type="entry name" value="DNA_Repair_Helicase_ZGRF1"/>
</dbReference>
<dbReference type="RefSeq" id="XP_060425990.1">
    <property type="nucleotide sequence ID" value="XM_060567781.1"/>
</dbReference>
<dbReference type="PANTHER" id="PTHR28535:SF1">
    <property type="entry name" value="PROTEIN ZGRF1"/>
    <property type="match status" value="1"/>
</dbReference>
<evidence type="ECO:0000256" key="1">
    <source>
        <dbReference type="SAM" id="MobiDB-lite"/>
    </source>
</evidence>
<evidence type="ECO:0000313" key="3">
    <source>
        <dbReference type="EMBL" id="KAK1671987.1"/>
    </source>
</evidence>
<dbReference type="PANTHER" id="PTHR28535">
    <property type="entry name" value="ZINC FINGER GRF-TYPE CONTAINING 1"/>
    <property type="match status" value="1"/>
</dbReference>
<evidence type="ECO:0000259" key="2">
    <source>
        <dbReference type="Pfam" id="PF10382"/>
    </source>
</evidence>
<dbReference type="GO" id="GO:0035861">
    <property type="term" value="C:site of double-strand break"/>
    <property type="evidence" value="ECO:0007669"/>
    <property type="project" value="TreeGrafter"/>
</dbReference>
<keyword evidence="4" id="KW-1185">Reference proteome</keyword>
<evidence type="ECO:0000313" key="4">
    <source>
        <dbReference type="Proteomes" id="UP001224890"/>
    </source>
</evidence>
<sequence length="227" mass="25630">MPLASRNGNQNSQMGSGLPIVAPVLEHLCLFTHDLKRKQKRWQDGRLKFHTFNKRIMVYDERGNFIGDMHWREDFDFGEGEEFNLERGAVIVQVAECIGSKDQDLTELLDKRAKEVEQRHARSAANTANQPHPPIPPSVQHPQAQYRQRHLSDVFTTPRGPHGRAVIPKTSPYEDLKAAQQSSSPQEDAQRPTKRRKREASPPSKSGYAQNLFGATLNLSSWSASAP</sequence>
<comment type="caution">
    <text evidence="3">The sequence shown here is derived from an EMBL/GenBank/DDBJ whole genome shotgun (WGS) entry which is preliminary data.</text>
</comment>
<feature type="non-terminal residue" evidence="3">
    <location>
        <position position="227"/>
    </location>
</feature>
<dbReference type="InterPro" id="IPR018838">
    <property type="entry name" value="ZGRF1-like_N"/>
</dbReference>
<gene>
    <name evidence="3" type="ORF">BDP55DRAFT_522188</name>
</gene>
<feature type="domain" description="5'-3' DNA helicase ZGRF1-like N-terminal" evidence="2">
    <location>
        <begin position="24"/>
        <end position="105"/>
    </location>
</feature>
<name>A0AAJ0AGN1_9PEZI</name>